<keyword evidence="4" id="KW-1185">Reference proteome</keyword>
<evidence type="ECO:0000256" key="1">
    <source>
        <dbReference type="SAM" id="MobiDB-lite"/>
    </source>
</evidence>
<evidence type="ECO:0000313" key="4">
    <source>
        <dbReference type="Proteomes" id="UP000887013"/>
    </source>
</evidence>
<dbReference type="PANTHER" id="PTHR37984:SF15">
    <property type="entry name" value="INTEGRASE CATALYTIC DOMAIN-CONTAINING PROTEIN"/>
    <property type="match status" value="1"/>
</dbReference>
<dbReference type="GO" id="GO:0015074">
    <property type="term" value="P:DNA integration"/>
    <property type="evidence" value="ECO:0007669"/>
    <property type="project" value="InterPro"/>
</dbReference>
<gene>
    <name evidence="3" type="primary">pol_4433</name>
    <name evidence="3" type="ORF">NPIL_438881</name>
</gene>
<dbReference type="AlphaFoldDB" id="A0A8X6N5K2"/>
<dbReference type="OrthoDB" id="775972at2759"/>
<feature type="domain" description="Integrase catalytic" evidence="2">
    <location>
        <begin position="1"/>
        <end position="79"/>
    </location>
</feature>
<feature type="non-terminal residue" evidence="3">
    <location>
        <position position="1"/>
    </location>
</feature>
<comment type="caution">
    <text evidence="3">The sequence shown here is derived from an EMBL/GenBank/DDBJ whole genome shotgun (WGS) entry which is preliminary data.</text>
</comment>
<organism evidence="3 4">
    <name type="scientific">Nephila pilipes</name>
    <name type="common">Giant wood spider</name>
    <name type="synonym">Nephila maculata</name>
    <dbReference type="NCBI Taxonomy" id="299642"/>
    <lineage>
        <taxon>Eukaryota</taxon>
        <taxon>Metazoa</taxon>
        <taxon>Ecdysozoa</taxon>
        <taxon>Arthropoda</taxon>
        <taxon>Chelicerata</taxon>
        <taxon>Arachnida</taxon>
        <taxon>Araneae</taxon>
        <taxon>Araneomorphae</taxon>
        <taxon>Entelegynae</taxon>
        <taxon>Araneoidea</taxon>
        <taxon>Nephilidae</taxon>
        <taxon>Nephila</taxon>
    </lineage>
</organism>
<dbReference type="PROSITE" id="PS50994">
    <property type="entry name" value="INTEGRASE"/>
    <property type="match status" value="1"/>
</dbReference>
<dbReference type="PANTHER" id="PTHR37984">
    <property type="entry name" value="PROTEIN CBG26694"/>
    <property type="match status" value="1"/>
</dbReference>
<dbReference type="SUPFAM" id="SSF53098">
    <property type="entry name" value="Ribonuclease H-like"/>
    <property type="match status" value="1"/>
</dbReference>
<dbReference type="GO" id="GO:0003676">
    <property type="term" value="F:nucleic acid binding"/>
    <property type="evidence" value="ECO:0007669"/>
    <property type="project" value="InterPro"/>
</dbReference>
<sequence length="158" mass="17862">MMYCLTCTDRFSCWMGVVSLPDITAEIVVEAFYEHWICRFGVPATIITDQGREFESQLFRSIAVICGAKVGHTTSYHPQCLRAALRPDVNHTITQMVYGQQVNISVDILKTAYVLEPDYDNEQTTVEQKKNATPNSVDPHLLPDKQPTTSRGRKINKP</sequence>
<feature type="compositionally biased region" description="Polar residues" evidence="1">
    <location>
        <begin position="122"/>
        <end position="136"/>
    </location>
</feature>
<reference evidence="3" key="1">
    <citation type="submission" date="2020-08" db="EMBL/GenBank/DDBJ databases">
        <title>Multicomponent nature underlies the extraordinary mechanical properties of spider dragline silk.</title>
        <authorList>
            <person name="Kono N."/>
            <person name="Nakamura H."/>
            <person name="Mori M."/>
            <person name="Yoshida Y."/>
            <person name="Ohtoshi R."/>
            <person name="Malay A.D."/>
            <person name="Moran D.A.P."/>
            <person name="Tomita M."/>
            <person name="Numata K."/>
            <person name="Arakawa K."/>
        </authorList>
    </citation>
    <scope>NUCLEOTIDE SEQUENCE</scope>
</reference>
<dbReference type="InterPro" id="IPR001584">
    <property type="entry name" value="Integrase_cat-core"/>
</dbReference>
<proteinExistence type="predicted"/>
<dbReference type="EMBL" id="BMAW01005532">
    <property type="protein sequence ID" value="GFS94669.1"/>
    <property type="molecule type" value="Genomic_DNA"/>
</dbReference>
<evidence type="ECO:0000313" key="3">
    <source>
        <dbReference type="EMBL" id="GFS94669.1"/>
    </source>
</evidence>
<dbReference type="Proteomes" id="UP000887013">
    <property type="component" value="Unassembled WGS sequence"/>
</dbReference>
<dbReference type="Gene3D" id="3.30.420.10">
    <property type="entry name" value="Ribonuclease H-like superfamily/Ribonuclease H"/>
    <property type="match status" value="1"/>
</dbReference>
<evidence type="ECO:0000259" key="2">
    <source>
        <dbReference type="PROSITE" id="PS50994"/>
    </source>
</evidence>
<feature type="region of interest" description="Disordered" evidence="1">
    <location>
        <begin position="122"/>
        <end position="158"/>
    </location>
</feature>
<dbReference type="InterPro" id="IPR012337">
    <property type="entry name" value="RNaseH-like_sf"/>
</dbReference>
<dbReference type="InterPro" id="IPR050951">
    <property type="entry name" value="Retrovirus_Pol_polyprotein"/>
</dbReference>
<name>A0A8X6N5K2_NEPPI</name>
<protein>
    <submittedName>
        <fullName evidence="3">Retrovirus-related Pol polyprotein from transposon opus</fullName>
    </submittedName>
</protein>
<accession>A0A8X6N5K2</accession>
<dbReference type="Pfam" id="PF00665">
    <property type="entry name" value="rve"/>
    <property type="match status" value="1"/>
</dbReference>
<dbReference type="InterPro" id="IPR036397">
    <property type="entry name" value="RNaseH_sf"/>
</dbReference>